<dbReference type="EMBL" id="AZBU02000002">
    <property type="protein sequence ID" value="TKR94146.1"/>
    <property type="molecule type" value="Genomic_DNA"/>
</dbReference>
<reference evidence="2 3" key="1">
    <citation type="journal article" date="2015" name="Genome Biol.">
        <title>Comparative genomics of Steinernema reveals deeply conserved gene regulatory networks.</title>
        <authorList>
            <person name="Dillman A.R."/>
            <person name="Macchietto M."/>
            <person name="Porter C.F."/>
            <person name="Rogers A."/>
            <person name="Williams B."/>
            <person name="Antoshechkin I."/>
            <person name="Lee M.M."/>
            <person name="Goodwin Z."/>
            <person name="Lu X."/>
            <person name="Lewis E.E."/>
            <person name="Goodrich-Blair H."/>
            <person name="Stock S.P."/>
            <person name="Adams B.J."/>
            <person name="Sternberg P.W."/>
            <person name="Mortazavi A."/>
        </authorList>
    </citation>
    <scope>NUCLEOTIDE SEQUENCE [LARGE SCALE GENOMIC DNA]</scope>
    <source>
        <strain evidence="2 3">ALL</strain>
    </source>
</reference>
<evidence type="ECO:0000256" key="1">
    <source>
        <dbReference type="SAM" id="MobiDB-lite"/>
    </source>
</evidence>
<dbReference type="AlphaFoldDB" id="A0A4U5PCV5"/>
<keyword evidence="3" id="KW-1185">Reference proteome</keyword>
<comment type="caution">
    <text evidence="2">The sequence shown here is derived from an EMBL/GenBank/DDBJ whole genome shotgun (WGS) entry which is preliminary data.</text>
</comment>
<evidence type="ECO:0000313" key="3">
    <source>
        <dbReference type="Proteomes" id="UP000298663"/>
    </source>
</evidence>
<organism evidence="2 3">
    <name type="scientific">Steinernema carpocapsae</name>
    <name type="common">Entomopathogenic nematode</name>
    <dbReference type="NCBI Taxonomy" id="34508"/>
    <lineage>
        <taxon>Eukaryota</taxon>
        <taxon>Metazoa</taxon>
        <taxon>Ecdysozoa</taxon>
        <taxon>Nematoda</taxon>
        <taxon>Chromadorea</taxon>
        <taxon>Rhabditida</taxon>
        <taxon>Tylenchina</taxon>
        <taxon>Panagrolaimomorpha</taxon>
        <taxon>Strongyloidoidea</taxon>
        <taxon>Steinernematidae</taxon>
        <taxon>Steinernema</taxon>
    </lineage>
</organism>
<feature type="compositionally biased region" description="Polar residues" evidence="1">
    <location>
        <begin position="9"/>
        <end position="18"/>
    </location>
</feature>
<feature type="region of interest" description="Disordered" evidence="1">
    <location>
        <begin position="1"/>
        <end position="31"/>
    </location>
</feature>
<proteinExistence type="predicted"/>
<sequence>MQAPPPSVAQETPQFAEQNRQRERQGKDDAHEAVLALALRGKLLEDLRRASREEEAEHTFVANGLK</sequence>
<evidence type="ECO:0000313" key="2">
    <source>
        <dbReference type="EMBL" id="TKR94146.1"/>
    </source>
</evidence>
<gene>
    <name evidence="2" type="ORF">L596_008472</name>
</gene>
<protein>
    <submittedName>
        <fullName evidence="2">Uncharacterized protein</fullName>
    </submittedName>
</protein>
<feature type="compositionally biased region" description="Basic and acidic residues" evidence="1">
    <location>
        <begin position="19"/>
        <end position="31"/>
    </location>
</feature>
<accession>A0A4U5PCV5</accession>
<reference evidence="2 3" key="2">
    <citation type="journal article" date="2019" name="G3 (Bethesda)">
        <title>Hybrid Assembly of the Genome of the Entomopathogenic Nematode Steinernema carpocapsae Identifies the X-Chromosome.</title>
        <authorList>
            <person name="Serra L."/>
            <person name="Macchietto M."/>
            <person name="Macias-Munoz A."/>
            <person name="McGill C.J."/>
            <person name="Rodriguez I.M."/>
            <person name="Rodriguez B."/>
            <person name="Murad R."/>
            <person name="Mortazavi A."/>
        </authorList>
    </citation>
    <scope>NUCLEOTIDE SEQUENCE [LARGE SCALE GENOMIC DNA]</scope>
    <source>
        <strain evidence="2 3">ALL</strain>
    </source>
</reference>
<name>A0A4U5PCV5_STECR</name>
<dbReference type="Proteomes" id="UP000298663">
    <property type="component" value="Unassembled WGS sequence"/>
</dbReference>